<proteinExistence type="predicted"/>
<dbReference type="EMBL" id="CP036267">
    <property type="protein sequence ID" value="QDT34062.1"/>
    <property type="molecule type" value="Genomic_DNA"/>
</dbReference>
<evidence type="ECO:0000256" key="1">
    <source>
        <dbReference type="SAM" id="Phobius"/>
    </source>
</evidence>
<keyword evidence="1" id="KW-0812">Transmembrane</keyword>
<dbReference type="KEGG" id="tpol:Mal48_33210"/>
<reference evidence="2 3" key="1">
    <citation type="submission" date="2019-02" db="EMBL/GenBank/DDBJ databases">
        <title>Deep-cultivation of Planctomycetes and their phenomic and genomic characterization uncovers novel biology.</title>
        <authorList>
            <person name="Wiegand S."/>
            <person name="Jogler M."/>
            <person name="Boedeker C."/>
            <person name="Pinto D."/>
            <person name="Vollmers J."/>
            <person name="Rivas-Marin E."/>
            <person name="Kohn T."/>
            <person name="Peeters S.H."/>
            <person name="Heuer A."/>
            <person name="Rast P."/>
            <person name="Oberbeckmann S."/>
            <person name="Bunk B."/>
            <person name="Jeske O."/>
            <person name="Meyerdierks A."/>
            <person name="Storesund J.E."/>
            <person name="Kallscheuer N."/>
            <person name="Luecker S."/>
            <person name="Lage O.M."/>
            <person name="Pohl T."/>
            <person name="Merkel B.J."/>
            <person name="Hornburger P."/>
            <person name="Mueller R.-W."/>
            <person name="Bruemmer F."/>
            <person name="Labrenz M."/>
            <person name="Spormann A.M."/>
            <person name="Op den Camp H."/>
            <person name="Overmann J."/>
            <person name="Amann R."/>
            <person name="Jetten M.S.M."/>
            <person name="Mascher T."/>
            <person name="Medema M.H."/>
            <person name="Devos D.P."/>
            <person name="Kaster A.-K."/>
            <person name="Ovreas L."/>
            <person name="Rohde M."/>
            <person name="Galperin M.Y."/>
            <person name="Jogler C."/>
        </authorList>
    </citation>
    <scope>NUCLEOTIDE SEQUENCE [LARGE SCALE GENOMIC DNA]</scope>
    <source>
        <strain evidence="2 3">Mal48</strain>
    </source>
</reference>
<organism evidence="2 3">
    <name type="scientific">Thalassoglobus polymorphus</name>
    <dbReference type="NCBI Taxonomy" id="2527994"/>
    <lineage>
        <taxon>Bacteria</taxon>
        <taxon>Pseudomonadati</taxon>
        <taxon>Planctomycetota</taxon>
        <taxon>Planctomycetia</taxon>
        <taxon>Planctomycetales</taxon>
        <taxon>Planctomycetaceae</taxon>
        <taxon>Thalassoglobus</taxon>
    </lineage>
</organism>
<dbReference type="AlphaFoldDB" id="A0A517QR01"/>
<evidence type="ECO:0000313" key="2">
    <source>
        <dbReference type="EMBL" id="QDT34062.1"/>
    </source>
</evidence>
<gene>
    <name evidence="2" type="ORF">Mal48_33210</name>
</gene>
<evidence type="ECO:0000313" key="3">
    <source>
        <dbReference type="Proteomes" id="UP000315724"/>
    </source>
</evidence>
<keyword evidence="3" id="KW-1185">Reference proteome</keyword>
<keyword evidence="1" id="KW-1133">Transmembrane helix</keyword>
<keyword evidence="1" id="KW-0472">Membrane</keyword>
<sequence length="166" mass="18647">MKDENVVNSIAYLGIGLAVLVFIFMALAPMIVKRQSRRDLERAFQEFKLRREALEAKFFQLAASIGKPRGLRWTVCDWKEPVRFVRDRSTGLLTALASVEIHFEAIEGGDMEDVAAVGDVRDASALFHYENGQWGTGGKALFNMNPETAVEKLEHQFEAVENSQQA</sequence>
<feature type="transmembrane region" description="Helical" evidence="1">
    <location>
        <begin position="12"/>
        <end position="32"/>
    </location>
</feature>
<accession>A0A517QR01</accession>
<name>A0A517QR01_9PLAN</name>
<dbReference type="Proteomes" id="UP000315724">
    <property type="component" value="Chromosome"/>
</dbReference>
<protein>
    <submittedName>
        <fullName evidence="2">Uncharacterized protein</fullName>
    </submittedName>
</protein>